<dbReference type="AlphaFoldDB" id="A0A5S5DIH3"/>
<organism evidence="1 2">
    <name type="scientific">Sphingobacterium allocomposti</name>
    <dbReference type="NCBI Taxonomy" id="415956"/>
    <lineage>
        <taxon>Bacteria</taxon>
        <taxon>Pseudomonadati</taxon>
        <taxon>Bacteroidota</taxon>
        <taxon>Sphingobacteriia</taxon>
        <taxon>Sphingobacteriales</taxon>
        <taxon>Sphingobacteriaceae</taxon>
        <taxon>Sphingobacterium</taxon>
    </lineage>
</organism>
<protein>
    <submittedName>
        <fullName evidence="1">Uncharacterized protein</fullName>
    </submittedName>
</protein>
<keyword evidence="2" id="KW-1185">Reference proteome</keyword>
<dbReference type="Proteomes" id="UP000325105">
    <property type="component" value="Unassembled WGS sequence"/>
</dbReference>
<gene>
    <name evidence="1" type="ORF">BC792_11059</name>
</gene>
<evidence type="ECO:0000313" key="2">
    <source>
        <dbReference type="Proteomes" id="UP000325105"/>
    </source>
</evidence>
<comment type="caution">
    <text evidence="1">The sequence shown here is derived from an EMBL/GenBank/DDBJ whole genome shotgun (WGS) entry which is preliminary data.</text>
</comment>
<evidence type="ECO:0000313" key="1">
    <source>
        <dbReference type="EMBL" id="TYP95731.1"/>
    </source>
</evidence>
<accession>A0A5S5DIH3</accession>
<reference evidence="1 2" key="1">
    <citation type="submission" date="2019-07" db="EMBL/GenBank/DDBJ databases">
        <title>Genomic Encyclopedia of Archaeal and Bacterial Type Strains, Phase II (KMG-II): from individual species to whole genera.</title>
        <authorList>
            <person name="Goeker M."/>
        </authorList>
    </citation>
    <scope>NUCLEOTIDE SEQUENCE [LARGE SCALE GENOMIC DNA]</scope>
    <source>
        <strain evidence="1 2">DSM 18850</strain>
    </source>
</reference>
<dbReference type="EMBL" id="VNHX01000010">
    <property type="protein sequence ID" value="TYP95731.1"/>
    <property type="molecule type" value="Genomic_DNA"/>
</dbReference>
<name>A0A5S5DIH3_9SPHI</name>
<proteinExistence type="predicted"/>
<sequence length="89" mass="10017">MILGGTLRPRLIAYYLYVNEEYTYPGAPPEVRRTGNKRNRHLSGTHICHTIELPDRNNIPASAAYPRGAISRRGGNTRGMANRSAFRMC</sequence>